<dbReference type="OrthoDB" id="3057786at2759"/>
<gene>
    <name evidence="1" type="ORF">HYPSUDRAFT_53788</name>
</gene>
<evidence type="ECO:0000313" key="1">
    <source>
        <dbReference type="EMBL" id="KJA24455.1"/>
    </source>
</evidence>
<protein>
    <submittedName>
        <fullName evidence="1">Uncharacterized protein</fullName>
    </submittedName>
</protein>
<reference evidence="2" key="1">
    <citation type="submission" date="2014-04" db="EMBL/GenBank/DDBJ databases">
        <title>Evolutionary Origins and Diversification of the Mycorrhizal Mutualists.</title>
        <authorList>
            <consortium name="DOE Joint Genome Institute"/>
            <consortium name="Mycorrhizal Genomics Consortium"/>
            <person name="Kohler A."/>
            <person name="Kuo A."/>
            <person name="Nagy L.G."/>
            <person name="Floudas D."/>
            <person name="Copeland A."/>
            <person name="Barry K.W."/>
            <person name="Cichocki N."/>
            <person name="Veneault-Fourrey C."/>
            <person name="LaButti K."/>
            <person name="Lindquist E.A."/>
            <person name="Lipzen A."/>
            <person name="Lundell T."/>
            <person name="Morin E."/>
            <person name="Murat C."/>
            <person name="Riley R."/>
            <person name="Ohm R."/>
            <person name="Sun H."/>
            <person name="Tunlid A."/>
            <person name="Henrissat B."/>
            <person name="Grigoriev I.V."/>
            <person name="Hibbett D.S."/>
            <person name="Martin F."/>
        </authorList>
    </citation>
    <scope>NUCLEOTIDE SEQUENCE [LARGE SCALE GENOMIC DNA]</scope>
    <source>
        <strain evidence="2">FD-334 SS-4</strain>
    </source>
</reference>
<dbReference type="Proteomes" id="UP000054270">
    <property type="component" value="Unassembled WGS sequence"/>
</dbReference>
<proteinExistence type="predicted"/>
<accession>A0A0D2PYH8</accession>
<evidence type="ECO:0000313" key="2">
    <source>
        <dbReference type="Proteomes" id="UP000054270"/>
    </source>
</evidence>
<keyword evidence="2" id="KW-1185">Reference proteome</keyword>
<name>A0A0D2PYH8_HYPSF</name>
<dbReference type="EMBL" id="KN817537">
    <property type="protein sequence ID" value="KJA24455.1"/>
    <property type="molecule type" value="Genomic_DNA"/>
</dbReference>
<dbReference type="AlphaFoldDB" id="A0A0D2PYH8"/>
<organism evidence="1 2">
    <name type="scientific">Hypholoma sublateritium (strain FD-334 SS-4)</name>
    <dbReference type="NCBI Taxonomy" id="945553"/>
    <lineage>
        <taxon>Eukaryota</taxon>
        <taxon>Fungi</taxon>
        <taxon>Dikarya</taxon>
        <taxon>Basidiomycota</taxon>
        <taxon>Agaricomycotina</taxon>
        <taxon>Agaricomycetes</taxon>
        <taxon>Agaricomycetidae</taxon>
        <taxon>Agaricales</taxon>
        <taxon>Agaricineae</taxon>
        <taxon>Strophariaceae</taxon>
        <taxon>Hypholoma</taxon>
    </lineage>
</organism>
<sequence length="142" mass="16102">MSGAEFGAAAIGGGFALAAAGYQAISGFAARHEAVNFQQVEATKRYIAEFEEAHRRGEVSKDDWMRFRTICETARDAEKVYEDSIEEYKETTMLNPFKKLNIKRKVRKCKKALKQSNRLLRLHHDLLCSVPGLYMAVKGHIY</sequence>